<dbReference type="WBParaSite" id="PSU_v2.g4047.t1">
    <property type="protein sequence ID" value="PSU_v2.g4047.t1"/>
    <property type="gene ID" value="PSU_v2.g4047"/>
</dbReference>
<evidence type="ECO:0000259" key="10">
    <source>
        <dbReference type="PROSITE" id="PS50011"/>
    </source>
</evidence>
<dbReference type="SUPFAM" id="SSF56112">
    <property type="entry name" value="Protein kinase-like (PK-like)"/>
    <property type="match status" value="1"/>
</dbReference>
<keyword evidence="5 8" id="KW-0067">ATP-binding</keyword>
<keyword evidence="1" id="KW-0723">Serine/threonine-protein kinase</keyword>
<dbReference type="FunFam" id="3.30.200.20:FF:000042">
    <property type="entry name" value="Aurora kinase A"/>
    <property type="match status" value="1"/>
</dbReference>
<keyword evidence="3 8" id="KW-0547">Nucleotide-binding</keyword>
<dbReference type="PANTHER" id="PTHR24350">
    <property type="entry name" value="SERINE/THREONINE-PROTEIN KINASE IAL-RELATED"/>
    <property type="match status" value="1"/>
</dbReference>
<evidence type="ECO:0000256" key="1">
    <source>
        <dbReference type="ARBA" id="ARBA00022527"/>
    </source>
</evidence>
<dbReference type="Gene3D" id="3.30.200.20">
    <property type="entry name" value="Phosphorylase Kinase, domain 1"/>
    <property type="match status" value="1"/>
</dbReference>
<evidence type="ECO:0000313" key="12">
    <source>
        <dbReference type="WBParaSite" id="PSU_v2.g4047.t1"/>
    </source>
</evidence>
<evidence type="ECO:0000256" key="3">
    <source>
        <dbReference type="ARBA" id="ARBA00022741"/>
    </source>
</evidence>
<dbReference type="GO" id="GO:0004674">
    <property type="term" value="F:protein serine/threonine kinase activity"/>
    <property type="evidence" value="ECO:0007669"/>
    <property type="project" value="UniProtKB-KW"/>
</dbReference>
<name>A0A914YWL6_9BILA</name>
<organism evidence="11 12">
    <name type="scientific">Panagrolaimus superbus</name>
    <dbReference type="NCBI Taxonomy" id="310955"/>
    <lineage>
        <taxon>Eukaryota</taxon>
        <taxon>Metazoa</taxon>
        <taxon>Ecdysozoa</taxon>
        <taxon>Nematoda</taxon>
        <taxon>Chromadorea</taxon>
        <taxon>Rhabditida</taxon>
        <taxon>Tylenchina</taxon>
        <taxon>Panagrolaimomorpha</taxon>
        <taxon>Panagrolaimoidea</taxon>
        <taxon>Panagrolaimidae</taxon>
        <taxon>Panagrolaimus</taxon>
    </lineage>
</organism>
<reference evidence="12" key="1">
    <citation type="submission" date="2022-11" db="UniProtKB">
        <authorList>
            <consortium name="WormBaseParasite"/>
        </authorList>
    </citation>
    <scope>IDENTIFICATION</scope>
</reference>
<evidence type="ECO:0000256" key="8">
    <source>
        <dbReference type="PIRSR" id="PIRSR630616-2"/>
    </source>
</evidence>
<feature type="domain" description="Protein kinase" evidence="10">
    <location>
        <begin position="30"/>
        <end position="102"/>
    </location>
</feature>
<keyword evidence="4" id="KW-0418">Kinase</keyword>
<evidence type="ECO:0000256" key="5">
    <source>
        <dbReference type="ARBA" id="ARBA00022840"/>
    </source>
</evidence>
<keyword evidence="11" id="KW-1185">Reference proteome</keyword>
<dbReference type="PROSITE" id="PS50011">
    <property type="entry name" value="PROTEIN_KINASE_DOM"/>
    <property type="match status" value="1"/>
</dbReference>
<feature type="binding site" evidence="8 9">
    <location>
        <position position="59"/>
    </location>
    <ligand>
        <name>ATP</name>
        <dbReference type="ChEBI" id="CHEBI:30616"/>
    </ligand>
</feature>
<protein>
    <submittedName>
        <fullName evidence="12">Aurora kinase</fullName>
    </submittedName>
</protein>
<comment type="catalytic activity">
    <reaction evidence="6">
        <text>L-threonyl-[protein] + ATP = O-phospho-L-threonyl-[protein] + ADP + H(+)</text>
        <dbReference type="Rhea" id="RHEA:46608"/>
        <dbReference type="Rhea" id="RHEA-COMP:11060"/>
        <dbReference type="Rhea" id="RHEA-COMP:11605"/>
        <dbReference type="ChEBI" id="CHEBI:15378"/>
        <dbReference type="ChEBI" id="CHEBI:30013"/>
        <dbReference type="ChEBI" id="CHEBI:30616"/>
        <dbReference type="ChEBI" id="CHEBI:61977"/>
        <dbReference type="ChEBI" id="CHEBI:456216"/>
        <dbReference type="EC" id="2.7.11.1"/>
    </reaction>
</comment>
<evidence type="ECO:0000256" key="2">
    <source>
        <dbReference type="ARBA" id="ARBA00022679"/>
    </source>
</evidence>
<sequence>MEKKIIHPRVNQLLTSSAPPPIKVWKLSDFDIGKPLGKGRFGNVYLAREKTSQIVVALKILFKSQLRKAKAEHQLVREIEIQCHLKFVLFYPAYCVIFFLTF</sequence>
<dbReference type="PROSITE" id="PS00107">
    <property type="entry name" value="PROTEIN_KINASE_ATP"/>
    <property type="match status" value="1"/>
</dbReference>
<evidence type="ECO:0000256" key="7">
    <source>
        <dbReference type="ARBA" id="ARBA00048679"/>
    </source>
</evidence>
<dbReference type="InterPro" id="IPR011009">
    <property type="entry name" value="Kinase-like_dom_sf"/>
</dbReference>
<proteinExistence type="predicted"/>
<dbReference type="GO" id="GO:0005524">
    <property type="term" value="F:ATP binding"/>
    <property type="evidence" value="ECO:0007669"/>
    <property type="project" value="UniProtKB-UniRule"/>
</dbReference>
<evidence type="ECO:0000256" key="9">
    <source>
        <dbReference type="PROSITE-ProRule" id="PRU10141"/>
    </source>
</evidence>
<dbReference type="InterPro" id="IPR017441">
    <property type="entry name" value="Protein_kinase_ATP_BS"/>
</dbReference>
<keyword evidence="2" id="KW-0808">Transferase</keyword>
<evidence type="ECO:0000256" key="4">
    <source>
        <dbReference type="ARBA" id="ARBA00022777"/>
    </source>
</evidence>
<dbReference type="Proteomes" id="UP000887577">
    <property type="component" value="Unplaced"/>
</dbReference>
<feature type="binding site" evidence="8">
    <location>
        <position position="40"/>
    </location>
    <ligand>
        <name>ATP</name>
        <dbReference type="ChEBI" id="CHEBI:30616"/>
    </ligand>
</feature>
<evidence type="ECO:0000256" key="6">
    <source>
        <dbReference type="ARBA" id="ARBA00047899"/>
    </source>
</evidence>
<dbReference type="InterPro" id="IPR000719">
    <property type="entry name" value="Prot_kinase_dom"/>
</dbReference>
<dbReference type="Pfam" id="PF00069">
    <property type="entry name" value="Pkinase"/>
    <property type="match status" value="1"/>
</dbReference>
<accession>A0A914YWL6</accession>
<comment type="catalytic activity">
    <reaction evidence="7">
        <text>L-seryl-[protein] + ATP = O-phospho-L-seryl-[protein] + ADP + H(+)</text>
        <dbReference type="Rhea" id="RHEA:17989"/>
        <dbReference type="Rhea" id="RHEA-COMP:9863"/>
        <dbReference type="Rhea" id="RHEA-COMP:11604"/>
        <dbReference type="ChEBI" id="CHEBI:15378"/>
        <dbReference type="ChEBI" id="CHEBI:29999"/>
        <dbReference type="ChEBI" id="CHEBI:30616"/>
        <dbReference type="ChEBI" id="CHEBI:83421"/>
        <dbReference type="ChEBI" id="CHEBI:456216"/>
        <dbReference type="EC" id="2.7.11.1"/>
    </reaction>
</comment>
<evidence type="ECO:0000313" key="11">
    <source>
        <dbReference type="Proteomes" id="UP000887577"/>
    </source>
</evidence>
<dbReference type="InterPro" id="IPR030616">
    <property type="entry name" value="Aur-like"/>
</dbReference>
<dbReference type="AlphaFoldDB" id="A0A914YWL6"/>